<sequence length="244" mass="28878">MKIMFLDESGDHSLDKIDQSYPMFVLSGCIFDFDYYFNHAEKEIDKLKQKFFGKRGVILRSYDIRKQKGDFSCLVDKAKREKFYSGLDDLIKKLDFQIITAAIRKDKFKTRYPLPNNPYFLCFQFILERSIMYLGKTKEKMMFKIESRETHNDQKLSKVYENFRSVKSKFITPEEIQEKLIDLSFNQKIQNIAGMQIADLVAYPIGRWVLDKTKENKAFTIIEAKLHRKPGTTTYLNYGLKIFP</sequence>
<dbReference type="AlphaFoldDB" id="A0A1F5DQQ0"/>
<protein>
    <recommendedName>
        <fullName evidence="3">DUF3800 domain-containing protein</fullName>
    </recommendedName>
</protein>
<evidence type="ECO:0008006" key="3">
    <source>
        <dbReference type="Google" id="ProtNLM"/>
    </source>
</evidence>
<name>A0A1F5DQQ0_9BACT</name>
<accession>A0A1F5DQQ0</accession>
<dbReference type="PROSITE" id="PS51257">
    <property type="entry name" value="PROKAR_LIPOPROTEIN"/>
    <property type="match status" value="1"/>
</dbReference>
<dbReference type="Proteomes" id="UP000176364">
    <property type="component" value="Unassembled WGS sequence"/>
</dbReference>
<comment type="caution">
    <text evidence="1">The sequence shown here is derived from an EMBL/GenBank/DDBJ whole genome shotgun (WGS) entry which is preliminary data.</text>
</comment>
<reference evidence="1 2" key="1">
    <citation type="journal article" date="2016" name="Nat. Commun.">
        <title>Thousands of microbial genomes shed light on interconnected biogeochemical processes in an aquifer system.</title>
        <authorList>
            <person name="Anantharaman K."/>
            <person name="Brown C.T."/>
            <person name="Hug L.A."/>
            <person name="Sharon I."/>
            <person name="Castelle C.J."/>
            <person name="Probst A.J."/>
            <person name="Thomas B.C."/>
            <person name="Singh A."/>
            <person name="Wilkins M.J."/>
            <person name="Karaoz U."/>
            <person name="Brodie E.L."/>
            <person name="Williams K.H."/>
            <person name="Hubbard S.S."/>
            <person name="Banfield J.F."/>
        </authorList>
    </citation>
    <scope>NUCLEOTIDE SEQUENCE [LARGE SCALE GENOMIC DNA]</scope>
</reference>
<proteinExistence type="predicted"/>
<dbReference type="EMBL" id="MEZQ01000068">
    <property type="protein sequence ID" value="OGD57384.1"/>
    <property type="molecule type" value="Genomic_DNA"/>
</dbReference>
<gene>
    <name evidence="1" type="ORF">A3I57_02115</name>
</gene>
<dbReference type="InterPro" id="IPR024524">
    <property type="entry name" value="DUF3800"/>
</dbReference>
<organism evidence="1 2">
    <name type="scientific">Candidatus Beckwithbacteria bacterium RIFCSPLOWO2_02_FULL_47_23</name>
    <dbReference type="NCBI Taxonomy" id="1797463"/>
    <lineage>
        <taxon>Bacteria</taxon>
        <taxon>Candidatus Beckwithiibacteriota</taxon>
    </lineage>
</organism>
<evidence type="ECO:0000313" key="1">
    <source>
        <dbReference type="EMBL" id="OGD57384.1"/>
    </source>
</evidence>
<evidence type="ECO:0000313" key="2">
    <source>
        <dbReference type="Proteomes" id="UP000176364"/>
    </source>
</evidence>
<dbReference type="Pfam" id="PF12686">
    <property type="entry name" value="DUF3800"/>
    <property type="match status" value="1"/>
</dbReference>